<evidence type="ECO:0000256" key="1">
    <source>
        <dbReference type="SAM" id="MobiDB-lite"/>
    </source>
</evidence>
<dbReference type="Pfam" id="PF20499">
    <property type="entry name" value="DUF6729"/>
    <property type="match status" value="1"/>
</dbReference>
<feature type="compositionally biased region" description="Pro residues" evidence="1">
    <location>
        <begin position="48"/>
        <end position="61"/>
    </location>
</feature>
<feature type="domain" description="DUF6729" evidence="2">
    <location>
        <begin position="97"/>
        <end position="271"/>
    </location>
</feature>
<dbReference type="PANTHER" id="PTHR47773">
    <property type="entry name" value="SI:DKEY-9I5.2-RELATED"/>
    <property type="match status" value="1"/>
</dbReference>
<feature type="region of interest" description="Disordered" evidence="1">
    <location>
        <begin position="1"/>
        <end position="64"/>
    </location>
</feature>
<name>A0ABV0QJE0_9TELE</name>
<dbReference type="InterPro" id="IPR046616">
    <property type="entry name" value="DUF6729"/>
</dbReference>
<dbReference type="EMBL" id="JAHRIN010012943">
    <property type="protein sequence ID" value="MEQ2195947.1"/>
    <property type="molecule type" value="Genomic_DNA"/>
</dbReference>
<keyword evidence="4" id="KW-1185">Reference proteome</keyword>
<feature type="non-terminal residue" evidence="3">
    <location>
        <position position="1"/>
    </location>
</feature>
<gene>
    <name evidence="3" type="ORF">XENOCAPTIV_020910</name>
</gene>
<sequence length="1108" mass="125403">LTKKTTPILSPRQKTAATPPPAFGQPVSGVSTASVPPPASSASLAEHPPAPSQRPAAPPLPSYEQDVRQWNCSHQQRIWMTTKMEALGLWPGSRPVRHLMNMISLWRNPPQPELIDSIYELPAPKYFQLHPFFIWKPEHAIMERVRNNYSLPCLYNCKNPHVVSSGVGRPRVVIGTSGQYYILASRLCCTICKKFWFADKPQWVEMLPNRFRNIFAAFLTHKKGICRTVMDELRRSGKSPIDMANQLNEALHLRYERAHLAYLSTVKNILDGDHGLYGQRTITANLRTTSAPASFGMYGDVDGWYGVAVEAHYLVYCLIQEYRRQEDSLNLLLQGTFGQALRADHTRKVARKVVLASGTMSSYAIMNESWMILSWVMLQSESDKSLEPMYEGLSRRYISAGQPKAMYQWVDRDCCAAFRILNPEHQEHLLWDSWKTTDDIIAETTSGNLNNTCASRRKYNSEINIKLDLFHCVRRFTRECTSEHHPLHSAFCKFLSAAFCVVDQTDLQRLKQAYVFCGIMPPNPTKQHIREHCRTKIPQPRELLERVESVLQKFLESDPDGVPLFKPSMLKMWRIQRVHILRGCLSDPEVGEGVLYRHGGMVQLNHVKGNKAAVPLWIPVRGTSQQEGFHFHQSRWVTGNQVSTELFQAQGMIGVARWNFQRLVDLKLPDVKLPLVFDPTLLSELNKLSAEVTGQFKYPAMHVSNTDTGERFGLQYLEPSCRPVPLDWNKHRSRKIPDPHHSEQTPPCVTATDIREEVKTELFAQGDVDGACALSTQMTVQPCPKKDVPVVPALPFAPSPRAARTGPVKAGGLLYVLDHSRWTQQMRDAIDQLMAKHHGQKDFLAKVDAEYAAVVQAASRDPNSLLHPTTKQHISRYVKHLAKITNTSSSLNTSTEKLLETQQLWHHLTEGSEIVDVPVVTIPPATVNPPSNKPLDTPLTVSDIEKIVKDIVQKQQDQQQPPAKKSTRNCLACGQPKSRFRGDGPSIHFFYQSGDVKYFYCSTKVYQTYAAEGLVNPRMPFVDFACTPFFRRELEAAKQRSTASKQVRKERETRKAKEEHPTGRLSLDSKSRVLTITPQNRGTLYLLKGFQGSLILNMSAKLLTLFTG</sequence>
<protein>
    <recommendedName>
        <fullName evidence="2">DUF6729 domain-containing protein</fullName>
    </recommendedName>
</protein>
<accession>A0ABV0QJE0</accession>
<evidence type="ECO:0000259" key="2">
    <source>
        <dbReference type="Pfam" id="PF20499"/>
    </source>
</evidence>
<feature type="compositionally biased region" description="Polar residues" evidence="1">
    <location>
        <begin position="1"/>
        <end position="16"/>
    </location>
</feature>
<reference evidence="3 4" key="1">
    <citation type="submission" date="2021-06" db="EMBL/GenBank/DDBJ databases">
        <authorList>
            <person name="Palmer J.M."/>
        </authorList>
    </citation>
    <scope>NUCLEOTIDE SEQUENCE [LARGE SCALE GENOMIC DNA]</scope>
    <source>
        <strain evidence="3 4">XC_2019</strain>
        <tissue evidence="3">Muscle</tissue>
    </source>
</reference>
<organism evidence="3 4">
    <name type="scientific">Xenoophorus captivus</name>
    <dbReference type="NCBI Taxonomy" id="1517983"/>
    <lineage>
        <taxon>Eukaryota</taxon>
        <taxon>Metazoa</taxon>
        <taxon>Chordata</taxon>
        <taxon>Craniata</taxon>
        <taxon>Vertebrata</taxon>
        <taxon>Euteleostomi</taxon>
        <taxon>Actinopterygii</taxon>
        <taxon>Neopterygii</taxon>
        <taxon>Teleostei</taxon>
        <taxon>Neoteleostei</taxon>
        <taxon>Acanthomorphata</taxon>
        <taxon>Ovalentaria</taxon>
        <taxon>Atherinomorphae</taxon>
        <taxon>Cyprinodontiformes</taxon>
        <taxon>Goodeidae</taxon>
        <taxon>Xenoophorus</taxon>
    </lineage>
</organism>
<feature type="non-terminal residue" evidence="3">
    <location>
        <position position="1108"/>
    </location>
</feature>
<feature type="compositionally biased region" description="Low complexity" evidence="1">
    <location>
        <begin position="26"/>
        <end position="47"/>
    </location>
</feature>
<dbReference type="PANTHER" id="PTHR47773:SF1">
    <property type="entry name" value="C2H2-TYPE DOMAIN-CONTAINING PROTEIN"/>
    <property type="match status" value="1"/>
</dbReference>
<dbReference type="Proteomes" id="UP001434883">
    <property type="component" value="Unassembled WGS sequence"/>
</dbReference>
<evidence type="ECO:0000313" key="3">
    <source>
        <dbReference type="EMBL" id="MEQ2195947.1"/>
    </source>
</evidence>
<proteinExistence type="predicted"/>
<evidence type="ECO:0000313" key="4">
    <source>
        <dbReference type="Proteomes" id="UP001434883"/>
    </source>
</evidence>
<feature type="region of interest" description="Disordered" evidence="1">
    <location>
        <begin position="1040"/>
        <end position="1064"/>
    </location>
</feature>
<comment type="caution">
    <text evidence="3">The sequence shown here is derived from an EMBL/GenBank/DDBJ whole genome shotgun (WGS) entry which is preliminary data.</text>
</comment>
<feature type="compositionally biased region" description="Basic and acidic residues" evidence="1">
    <location>
        <begin position="1047"/>
        <end position="1064"/>
    </location>
</feature>